<evidence type="ECO:0000313" key="2">
    <source>
        <dbReference type="Proteomes" id="UP000237000"/>
    </source>
</evidence>
<gene>
    <name evidence="1" type="ORF">TorRG33x02_288390</name>
</gene>
<dbReference type="InParanoid" id="A0A2P5CEC5"/>
<dbReference type="EMBL" id="JXTC01000376">
    <property type="protein sequence ID" value="PON59355.1"/>
    <property type="molecule type" value="Genomic_DNA"/>
</dbReference>
<keyword evidence="2" id="KW-1185">Reference proteome</keyword>
<organism evidence="1 2">
    <name type="scientific">Trema orientale</name>
    <name type="common">Charcoal tree</name>
    <name type="synonym">Celtis orientalis</name>
    <dbReference type="NCBI Taxonomy" id="63057"/>
    <lineage>
        <taxon>Eukaryota</taxon>
        <taxon>Viridiplantae</taxon>
        <taxon>Streptophyta</taxon>
        <taxon>Embryophyta</taxon>
        <taxon>Tracheophyta</taxon>
        <taxon>Spermatophyta</taxon>
        <taxon>Magnoliopsida</taxon>
        <taxon>eudicotyledons</taxon>
        <taxon>Gunneridae</taxon>
        <taxon>Pentapetalae</taxon>
        <taxon>rosids</taxon>
        <taxon>fabids</taxon>
        <taxon>Rosales</taxon>
        <taxon>Cannabaceae</taxon>
        <taxon>Trema</taxon>
    </lineage>
</organism>
<name>A0A2P5CEC5_TREOI</name>
<sequence length="72" mass="8341">MLLLVLGGGLRVRMETWAGCGPALYHRFDGTSRFPCFSKRFERGGFWVWSRRSKRFCSSDIGGLWVRRGRGR</sequence>
<proteinExistence type="predicted"/>
<reference evidence="2" key="1">
    <citation type="submission" date="2016-06" db="EMBL/GenBank/DDBJ databases">
        <title>Parallel loss of symbiosis genes in relatives of nitrogen-fixing non-legume Parasponia.</title>
        <authorList>
            <person name="Van Velzen R."/>
            <person name="Holmer R."/>
            <person name="Bu F."/>
            <person name="Rutten L."/>
            <person name="Van Zeijl A."/>
            <person name="Liu W."/>
            <person name="Santuari L."/>
            <person name="Cao Q."/>
            <person name="Sharma T."/>
            <person name="Shen D."/>
            <person name="Roswanjaya Y."/>
            <person name="Wardhani T."/>
            <person name="Kalhor M.S."/>
            <person name="Jansen J."/>
            <person name="Van den Hoogen J."/>
            <person name="Gungor B."/>
            <person name="Hartog M."/>
            <person name="Hontelez J."/>
            <person name="Verver J."/>
            <person name="Yang W.-C."/>
            <person name="Schijlen E."/>
            <person name="Repin R."/>
            <person name="Schilthuizen M."/>
            <person name="Schranz E."/>
            <person name="Heidstra R."/>
            <person name="Miyata K."/>
            <person name="Fedorova E."/>
            <person name="Kohlen W."/>
            <person name="Bisseling T."/>
            <person name="Smit S."/>
            <person name="Geurts R."/>
        </authorList>
    </citation>
    <scope>NUCLEOTIDE SEQUENCE [LARGE SCALE GENOMIC DNA]</scope>
    <source>
        <strain evidence="2">cv. RG33-2</strain>
    </source>
</reference>
<accession>A0A2P5CEC5</accession>
<dbReference type="AlphaFoldDB" id="A0A2P5CEC5"/>
<protein>
    <submittedName>
        <fullName evidence="1">Uncharacterized protein</fullName>
    </submittedName>
</protein>
<comment type="caution">
    <text evidence="1">The sequence shown here is derived from an EMBL/GenBank/DDBJ whole genome shotgun (WGS) entry which is preliminary data.</text>
</comment>
<dbReference type="Proteomes" id="UP000237000">
    <property type="component" value="Unassembled WGS sequence"/>
</dbReference>
<evidence type="ECO:0000313" key="1">
    <source>
        <dbReference type="EMBL" id="PON59355.1"/>
    </source>
</evidence>